<dbReference type="Pfam" id="PF13715">
    <property type="entry name" value="CarbopepD_reg_2"/>
    <property type="match status" value="1"/>
</dbReference>
<feature type="chain" id="PRO_5012290006" evidence="8">
    <location>
        <begin position="30"/>
        <end position="1071"/>
    </location>
</feature>
<dbReference type="InterPro" id="IPR012910">
    <property type="entry name" value="Plug_dom"/>
</dbReference>
<evidence type="ECO:0000256" key="6">
    <source>
        <dbReference type="ARBA" id="ARBA00023237"/>
    </source>
</evidence>
<dbReference type="AlphaFoldDB" id="A0A286GAH2"/>
<dbReference type="SUPFAM" id="SSF49464">
    <property type="entry name" value="Carboxypeptidase regulatory domain-like"/>
    <property type="match status" value="1"/>
</dbReference>
<dbReference type="PROSITE" id="PS52016">
    <property type="entry name" value="TONB_DEPENDENT_REC_3"/>
    <property type="match status" value="1"/>
</dbReference>
<proteinExistence type="inferred from homology"/>
<dbReference type="RefSeq" id="WP_097127349.1">
    <property type="nucleotide sequence ID" value="NZ_OCNH01000003.1"/>
</dbReference>
<keyword evidence="2 7" id="KW-0813">Transport</keyword>
<evidence type="ECO:0000256" key="7">
    <source>
        <dbReference type="PROSITE-ProRule" id="PRU01360"/>
    </source>
</evidence>
<comment type="similarity">
    <text evidence="7">Belongs to the TonB-dependent receptor family.</text>
</comment>
<keyword evidence="6 7" id="KW-0998">Cell outer membrane</keyword>
<reference evidence="11" key="1">
    <citation type="submission" date="2017-09" db="EMBL/GenBank/DDBJ databases">
        <authorList>
            <person name="Varghese N."/>
            <person name="Submissions S."/>
        </authorList>
    </citation>
    <scope>NUCLEOTIDE SEQUENCE [LARGE SCALE GENOMIC DNA]</scope>
    <source>
        <strain evidence="11">DSM 29961</strain>
    </source>
</reference>
<dbReference type="EMBL" id="OCNH01000003">
    <property type="protein sequence ID" value="SOD91994.1"/>
    <property type="molecule type" value="Genomic_DNA"/>
</dbReference>
<evidence type="ECO:0000256" key="5">
    <source>
        <dbReference type="ARBA" id="ARBA00023136"/>
    </source>
</evidence>
<dbReference type="SUPFAM" id="SSF56935">
    <property type="entry name" value="Porins"/>
    <property type="match status" value="1"/>
</dbReference>
<dbReference type="Gene3D" id="2.40.170.20">
    <property type="entry name" value="TonB-dependent receptor, beta-barrel domain"/>
    <property type="match status" value="1"/>
</dbReference>
<evidence type="ECO:0000256" key="3">
    <source>
        <dbReference type="ARBA" id="ARBA00022452"/>
    </source>
</evidence>
<sequence>MNHYLFHRLRLLVIGSMLSVLTVAHSVSAQSGRVPVSGKITADEDGEALVGATVTEKGTTNGTTSDVNGNFKLTVAANATLVISFIGYAPQELPVSNGNGQPRTNFTIALKTDQQQLQDVVVVGYGTQRKKDLTGSIVNLTSKDLVPVPSATSVDQMMQGKVAGVQITQTSGAPGGNVNVIIRGISSITGGNSPLYVVDGYAIGTGGGGSDLSSFGANSYTASGLASSSSTNRINPLSIINPADIESIQVLKDASATAIYGSRGSNGVIIITTKRGKLGKPTISFEHSTGMQELARKMKLLTPRQYAEFVAEGRDNAWVFGGGKATDPNNVRSTATQVKPDFRNPGQFADAGYGTDWQDVIFQKGMVQNYQLSASGTSRDVSYYVSGGFFNQKGIIIGSDFNKFTLRTNIDAQLTSRLKIGASFSGAHSYGNFARAEGHLQFRGLISAALASDPTIPVRNSDGTPYSEFSSPTGIPVENPLIIAAEFSDKRNNTNVFTNNYLQFDLAPGLVLKTSVGVNYSNNVTRLWKSSKVGLATSRTGAATAAATEVKSLNWLNENTINYRHKFGGKHDIDALAGYTIQKNSDEILQAGATGFSTDYVPFLAAGTVSTGTNYISEWAIMSWLARVNYTYNGKYLLTATIRKDGSSRFGSKNRWGTFPSISAAYRLSDEPFMKSASFISDLKIRASYGISGNNLIPNYATQGLLGVARTVANGQIVSGIIPTSLANDELTWEQSLQSNVGIDLSLFQNRLSFTVDAYQAYKKNLLLNVTLPSASGFGSSVQNIGEVENKGIELTVNSQNIAKGPFQWNTDFNISWNRNKVLALNSNSARIVTSDYQVAQVGYPISSFRLLNILGVFQTQEEVNNSPKQNPRVQPGDYKYQDADGNGTINTSDRTIVGNPWPRYTWGLGNRFTFRNFALSVSLNGTYGNQVYFQGGEVNLNGAGVQNQLAAMADRWKSPESPGAGLYTRAIRNDYAFGFSAGTTKYLFDGSFTRIRDVNLSYTFPSTAVSKLKLQALSIYADVTNLYTFTKYPGYDPEGSTGGDNLARSGVDFFSYPNPRTYTVGLRVTF</sequence>
<evidence type="ECO:0000256" key="4">
    <source>
        <dbReference type="ARBA" id="ARBA00022692"/>
    </source>
</evidence>
<dbReference type="Pfam" id="PF07715">
    <property type="entry name" value="Plug"/>
    <property type="match status" value="1"/>
</dbReference>
<keyword evidence="5 7" id="KW-0472">Membrane</keyword>
<dbReference type="GO" id="GO:0009279">
    <property type="term" value="C:cell outer membrane"/>
    <property type="evidence" value="ECO:0007669"/>
    <property type="project" value="UniProtKB-SubCell"/>
</dbReference>
<dbReference type="InterPro" id="IPR023997">
    <property type="entry name" value="TonB-dep_OMP_SusC/RagA_CS"/>
</dbReference>
<evidence type="ECO:0000313" key="10">
    <source>
        <dbReference type="EMBL" id="SOD91994.1"/>
    </source>
</evidence>
<evidence type="ECO:0000256" key="1">
    <source>
        <dbReference type="ARBA" id="ARBA00004571"/>
    </source>
</evidence>
<gene>
    <name evidence="10" type="ORF">SAMN06269250_3744</name>
</gene>
<keyword evidence="11" id="KW-1185">Reference proteome</keyword>
<dbReference type="Gene3D" id="2.60.40.1120">
    <property type="entry name" value="Carboxypeptidase-like, regulatory domain"/>
    <property type="match status" value="1"/>
</dbReference>
<evidence type="ECO:0000259" key="9">
    <source>
        <dbReference type="Pfam" id="PF07715"/>
    </source>
</evidence>
<feature type="signal peptide" evidence="8">
    <location>
        <begin position="1"/>
        <end position="29"/>
    </location>
</feature>
<organism evidence="10 11">
    <name type="scientific">Spirosoma fluviale</name>
    <dbReference type="NCBI Taxonomy" id="1597977"/>
    <lineage>
        <taxon>Bacteria</taxon>
        <taxon>Pseudomonadati</taxon>
        <taxon>Bacteroidota</taxon>
        <taxon>Cytophagia</taxon>
        <taxon>Cytophagales</taxon>
        <taxon>Cytophagaceae</taxon>
        <taxon>Spirosoma</taxon>
    </lineage>
</organism>
<keyword evidence="4 7" id="KW-0812">Transmembrane</keyword>
<dbReference type="InterPro" id="IPR008969">
    <property type="entry name" value="CarboxyPept-like_regulatory"/>
</dbReference>
<keyword evidence="3 7" id="KW-1134">Transmembrane beta strand</keyword>
<evidence type="ECO:0000256" key="2">
    <source>
        <dbReference type="ARBA" id="ARBA00022448"/>
    </source>
</evidence>
<dbReference type="Proteomes" id="UP000219452">
    <property type="component" value="Unassembled WGS sequence"/>
</dbReference>
<feature type="domain" description="TonB-dependent receptor plug" evidence="9">
    <location>
        <begin position="130"/>
        <end position="268"/>
    </location>
</feature>
<evidence type="ECO:0000256" key="8">
    <source>
        <dbReference type="SAM" id="SignalP"/>
    </source>
</evidence>
<dbReference type="OrthoDB" id="9768177at2"/>
<comment type="subcellular location">
    <subcellularLocation>
        <location evidence="1 7">Cell outer membrane</location>
        <topology evidence="1 7">Multi-pass membrane protein</topology>
    </subcellularLocation>
</comment>
<dbReference type="InterPro" id="IPR039426">
    <property type="entry name" value="TonB-dep_rcpt-like"/>
</dbReference>
<keyword evidence="8" id="KW-0732">Signal</keyword>
<evidence type="ECO:0000313" key="11">
    <source>
        <dbReference type="Proteomes" id="UP000219452"/>
    </source>
</evidence>
<dbReference type="InterPro" id="IPR036942">
    <property type="entry name" value="Beta-barrel_TonB_sf"/>
</dbReference>
<name>A0A286GAH2_9BACT</name>
<dbReference type="NCBIfam" id="TIGR04057">
    <property type="entry name" value="SusC_RagA_signa"/>
    <property type="match status" value="1"/>
</dbReference>
<dbReference type="Gene3D" id="2.170.130.10">
    <property type="entry name" value="TonB-dependent receptor, plug domain"/>
    <property type="match status" value="1"/>
</dbReference>
<dbReference type="InterPro" id="IPR023996">
    <property type="entry name" value="TonB-dep_OMP_SusC/RagA"/>
</dbReference>
<protein>
    <submittedName>
        <fullName evidence="10">TonB-linked outer membrane protein, SusC/RagA family</fullName>
    </submittedName>
</protein>
<dbReference type="NCBIfam" id="TIGR04056">
    <property type="entry name" value="OMP_RagA_SusC"/>
    <property type="match status" value="1"/>
</dbReference>
<dbReference type="InterPro" id="IPR037066">
    <property type="entry name" value="Plug_dom_sf"/>
</dbReference>
<accession>A0A286GAH2</accession>